<protein>
    <recommendedName>
        <fullName evidence="3">STAS/SEC14 domain-containing protein</fullName>
    </recommendedName>
</protein>
<reference evidence="1 2" key="1">
    <citation type="submission" date="2020-08" db="EMBL/GenBank/DDBJ databases">
        <title>Genomic Encyclopedia of Type Strains, Phase IV (KMG-IV): sequencing the most valuable type-strain genomes for metagenomic binning, comparative biology and taxonomic classification.</title>
        <authorList>
            <person name="Goeker M."/>
        </authorList>
    </citation>
    <scope>NUCLEOTIDE SEQUENCE [LARGE SCALE GENOMIC DNA]</scope>
    <source>
        <strain evidence="1 2">DSM 29854</strain>
    </source>
</reference>
<sequence length="149" mass="17022">MRLEAKNSFDRTFYVVEHNQGLGVIDTLWYGYASQQDLKNACGLGLEVLEKSTCAYKLNDNSQLSGPWSDAVGWLEKEWLPRAMQAGLRYLAHVANRHSYGEVAGEVLRISQIGEQLEYCMFYSREEALAWLKSCQERDRKTALSYSAK</sequence>
<dbReference type="EMBL" id="JACJIQ010000005">
    <property type="protein sequence ID" value="MBA9076759.1"/>
    <property type="molecule type" value="Genomic_DNA"/>
</dbReference>
<organism evidence="1 2">
    <name type="scientific">Rufibacter quisquiliarum</name>
    <dbReference type="NCBI Taxonomy" id="1549639"/>
    <lineage>
        <taxon>Bacteria</taxon>
        <taxon>Pseudomonadati</taxon>
        <taxon>Bacteroidota</taxon>
        <taxon>Cytophagia</taxon>
        <taxon>Cytophagales</taxon>
        <taxon>Hymenobacteraceae</taxon>
        <taxon>Rufibacter</taxon>
    </lineage>
</organism>
<keyword evidence="2" id="KW-1185">Reference proteome</keyword>
<evidence type="ECO:0000313" key="2">
    <source>
        <dbReference type="Proteomes" id="UP000563094"/>
    </source>
</evidence>
<accession>A0A839GJ30</accession>
<name>A0A839GJ30_9BACT</name>
<evidence type="ECO:0008006" key="3">
    <source>
        <dbReference type="Google" id="ProtNLM"/>
    </source>
</evidence>
<comment type="caution">
    <text evidence="1">The sequence shown here is derived from an EMBL/GenBank/DDBJ whole genome shotgun (WGS) entry which is preliminary data.</text>
</comment>
<gene>
    <name evidence="1" type="ORF">FHS90_001467</name>
</gene>
<dbReference type="RefSeq" id="WP_182512505.1">
    <property type="nucleotide sequence ID" value="NZ_JACJIQ010000005.1"/>
</dbReference>
<evidence type="ECO:0000313" key="1">
    <source>
        <dbReference type="EMBL" id="MBA9076759.1"/>
    </source>
</evidence>
<dbReference type="AlphaFoldDB" id="A0A839GJ30"/>
<dbReference type="Proteomes" id="UP000563094">
    <property type="component" value="Unassembled WGS sequence"/>
</dbReference>
<proteinExistence type="predicted"/>